<comment type="caution">
    <text evidence="1">The sequence shown here is derived from an EMBL/GenBank/DDBJ whole genome shotgun (WGS) entry which is preliminary data.</text>
</comment>
<keyword evidence="2" id="KW-1185">Reference proteome</keyword>
<name>A0ABY2X460_9RHOB</name>
<evidence type="ECO:0000313" key="2">
    <source>
        <dbReference type="Proteomes" id="UP001193035"/>
    </source>
</evidence>
<accession>A0ABY2X460</accession>
<dbReference type="InterPro" id="IPR036388">
    <property type="entry name" value="WH-like_DNA-bd_sf"/>
</dbReference>
<gene>
    <name evidence="1" type="ORF">FGK63_01860</name>
</gene>
<dbReference type="Proteomes" id="UP001193035">
    <property type="component" value="Unassembled WGS sequence"/>
</dbReference>
<proteinExistence type="predicted"/>
<dbReference type="EMBL" id="VCPD01000001">
    <property type="protein sequence ID" value="TMV09840.1"/>
    <property type="molecule type" value="Genomic_DNA"/>
</dbReference>
<dbReference type="RefSeq" id="WP_138839899.1">
    <property type="nucleotide sequence ID" value="NZ_VCPD01000001.1"/>
</dbReference>
<organism evidence="1 2">
    <name type="scientific">Ruegeria sediminis</name>
    <dbReference type="NCBI Taxonomy" id="2583820"/>
    <lineage>
        <taxon>Bacteria</taxon>
        <taxon>Pseudomonadati</taxon>
        <taxon>Pseudomonadota</taxon>
        <taxon>Alphaproteobacteria</taxon>
        <taxon>Rhodobacterales</taxon>
        <taxon>Roseobacteraceae</taxon>
        <taxon>Ruegeria</taxon>
    </lineage>
</organism>
<reference evidence="1 2" key="1">
    <citation type="submission" date="2019-05" db="EMBL/GenBank/DDBJ databases">
        <title>Ruegeria sp. nov., isolated from tidal flat.</title>
        <authorList>
            <person name="Kim W."/>
        </authorList>
    </citation>
    <scope>NUCLEOTIDE SEQUENCE [LARGE SCALE GENOMIC DNA]</scope>
    <source>
        <strain evidence="1 2">CAU 1488</strain>
    </source>
</reference>
<dbReference type="Gene3D" id="1.10.10.10">
    <property type="entry name" value="Winged helix-like DNA-binding domain superfamily/Winged helix DNA-binding domain"/>
    <property type="match status" value="1"/>
</dbReference>
<evidence type="ECO:0000313" key="1">
    <source>
        <dbReference type="EMBL" id="TMV09840.1"/>
    </source>
</evidence>
<protein>
    <submittedName>
        <fullName evidence="1">Helix-turn-helix domain-containing protein</fullName>
    </submittedName>
</protein>
<sequence>MSKHDLPYPRPPAQVEPYIEALGLEDTLAFLEAFGGSEIYIATNPKSRSSVAAVVGHAKAKALASIAERLQRRVPLAKRWRAQVYYSKGLKKAQIARKLGVTDVTVRAYLGNAPPGDPNQLTLF</sequence>